<sequence length="201" mass="22670">MLKEVLEEMSALGAAASFSGEFMEEGTRKTQSRGTAIEAVNRFSEGPPASAATEAEFHARKNNLIIGGTRDKDEIIEVLNKLEVNVKESDIKIRQISSNKTWLPAIVTFNSENIKNTIMAKRKEKGALNSTNMDLGGVERNIFINDDLPKFVQKQLEKARELGNIVYKFIWAKDGKVFCRKREFSKTIRVMSVEQVDELKK</sequence>
<evidence type="ECO:0000313" key="3">
    <source>
        <dbReference type="Proteomes" id="UP001516400"/>
    </source>
</evidence>
<dbReference type="AlphaFoldDB" id="A0ABD2NSS5"/>
<protein>
    <recommendedName>
        <fullName evidence="1">FP protein C-terminal domain-containing protein</fullName>
    </recommendedName>
</protein>
<organism evidence="2 3">
    <name type="scientific">Cryptolaemus montrouzieri</name>
    <dbReference type="NCBI Taxonomy" id="559131"/>
    <lineage>
        <taxon>Eukaryota</taxon>
        <taxon>Metazoa</taxon>
        <taxon>Ecdysozoa</taxon>
        <taxon>Arthropoda</taxon>
        <taxon>Hexapoda</taxon>
        <taxon>Insecta</taxon>
        <taxon>Pterygota</taxon>
        <taxon>Neoptera</taxon>
        <taxon>Endopterygota</taxon>
        <taxon>Coleoptera</taxon>
        <taxon>Polyphaga</taxon>
        <taxon>Cucujiformia</taxon>
        <taxon>Coccinelloidea</taxon>
        <taxon>Coccinellidae</taxon>
        <taxon>Scymninae</taxon>
        <taxon>Scymnini</taxon>
        <taxon>Cryptolaemus</taxon>
    </lineage>
</organism>
<accession>A0ABD2NSS5</accession>
<reference evidence="2 3" key="1">
    <citation type="journal article" date="2021" name="BMC Biol.">
        <title>Horizontally acquired antibacterial genes associated with adaptive radiation of ladybird beetles.</title>
        <authorList>
            <person name="Li H.S."/>
            <person name="Tang X.F."/>
            <person name="Huang Y.H."/>
            <person name="Xu Z.Y."/>
            <person name="Chen M.L."/>
            <person name="Du X.Y."/>
            <person name="Qiu B.Y."/>
            <person name="Chen P.T."/>
            <person name="Zhang W."/>
            <person name="Slipinski A."/>
            <person name="Escalona H.E."/>
            <person name="Waterhouse R.M."/>
            <person name="Zwick A."/>
            <person name="Pang H."/>
        </authorList>
    </citation>
    <scope>NUCLEOTIDE SEQUENCE [LARGE SCALE GENOMIC DNA]</scope>
    <source>
        <strain evidence="2">SYSU2018</strain>
    </source>
</reference>
<name>A0ABD2NSS5_9CUCU</name>
<comment type="caution">
    <text evidence="2">The sequence shown here is derived from an EMBL/GenBank/DDBJ whole genome shotgun (WGS) entry which is preliminary data.</text>
</comment>
<proteinExistence type="predicted"/>
<dbReference type="Pfam" id="PF25298">
    <property type="entry name" value="Baculo_FP_2nd"/>
    <property type="match status" value="1"/>
</dbReference>
<evidence type="ECO:0000313" key="2">
    <source>
        <dbReference type="EMBL" id="KAL3281715.1"/>
    </source>
</evidence>
<dbReference type="EMBL" id="JABFTP020000144">
    <property type="protein sequence ID" value="KAL3281715.1"/>
    <property type="molecule type" value="Genomic_DNA"/>
</dbReference>
<dbReference type="Proteomes" id="UP001516400">
    <property type="component" value="Unassembled WGS sequence"/>
</dbReference>
<keyword evidence="3" id="KW-1185">Reference proteome</keyword>
<dbReference type="InterPro" id="IPR057251">
    <property type="entry name" value="FP_C"/>
</dbReference>
<feature type="domain" description="FP protein C-terminal" evidence="1">
    <location>
        <begin position="156"/>
        <end position="200"/>
    </location>
</feature>
<gene>
    <name evidence="2" type="ORF">HHI36_004919</name>
</gene>
<evidence type="ECO:0000259" key="1">
    <source>
        <dbReference type="Pfam" id="PF25298"/>
    </source>
</evidence>